<gene>
    <name evidence="4" type="primary">ntpG</name>
    <name evidence="4" type="ORF">H0A61_01427</name>
</gene>
<proteinExistence type="inferred from homology"/>
<reference evidence="4" key="1">
    <citation type="submission" date="2020-07" db="EMBL/GenBank/DDBJ databases">
        <title>Koleobacter methoxysyntrophicus gen. nov., sp. nov., a novel anaerobic bacterium isolated from deep subsurface oil field and proposal of Koleobacterales ord. nov. in the phylum Firmicutes.</title>
        <authorList>
            <person name="Sakamoto S."/>
            <person name="Tamaki H."/>
        </authorList>
    </citation>
    <scope>NUCLEOTIDE SEQUENCE</scope>
    <source>
        <strain evidence="4">NRmbB1</strain>
    </source>
</reference>
<dbReference type="InterPro" id="IPR008218">
    <property type="entry name" value="ATPase_V1-cplx_f_g_su"/>
</dbReference>
<dbReference type="GO" id="GO:0046961">
    <property type="term" value="F:proton-transporting ATPase activity, rotational mechanism"/>
    <property type="evidence" value="ECO:0007669"/>
    <property type="project" value="InterPro"/>
</dbReference>
<evidence type="ECO:0000256" key="3">
    <source>
        <dbReference type="ARBA" id="ARBA00023065"/>
    </source>
</evidence>
<sequence>MSMYKLGIIGDKDTVLAFKALGLSTYPVVEPGEAERALKKMVTENYAVVFITEQIAEEIKDTVDEYSQNILPSIILIPNNQGSTGIGLKKIKSSVEKAIGVDILFESEGEEIERR</sequence>
<dbReference type="SUPFAM" id="SSF159468">
    <property type="entry name" value="AtpF-like"/>
    <property type="match status" value="1"/>
</dbReference>
<protein>
    <submittedName>
        <fullName evidence="4">V-type sodium ATPase subunit G</fullName>
    </submittedName>
</protein>
<organism evidence="4 5">
    <name type="scientific">Koleobacter methoxysyntrophicus</name>
    <dbReference type="NCBI Taxonomy" id="2751313"/>
    <lineage>
        <taxon>Bacteria</taxon>
        <taxon>Bacillati</taxon>
        <taxon>Bacillota</taxon>
        <taxon>Clostridia</taxon>
        <taxon>Koleobacterales</taxon>
        <taxon>Koleobacteraceae</taxon>
        <taxon>Koleobacter</taxon>
    </lineage>
</organism>
<evidence type="ECO:0000313" key="5">
    <source>
        <dbReference type="Proteomes" id="UP000662904"/>
    </source>
</evidence>
<evidence type="ECO:0000256" key="1">
    <source>
        <dbReference type="ARBA" id="ARBA00010148"/>
    </source>
</evidence>
<dbReference type="AlphaFoldDB" id="A0A8A0RNA2"/>
<dbReference type="KEGG" id="kme:H0A61_01427"/>
<dbReference type="Pfam" id="PF01990">
    <property type="entry name" value="ATP-synt_F"/>
    <property type="match status" value="1"/>
</dbReference>
<accession>A0A8A0RNA2</accession>
<dbReference type="Proteomes" id="UP000662904">
    <property type="component" value="Chromosome"/>
</dbReference>
<comment type="similarity">
    <text evidence="1">Belongs to the V-ATPase F subunit family.</text>
</comment>
<dbReference type="InterPro" id="IPR036906">
    <property type="entry name" value="ATPase_V1_fsu_sf"/>
</dbReference>
<keyword evidence="3" id="KW-0406">Ion transport</keyword>
<dbReference type="EMBL" id="CP059066">
    <property type="protein sequence ID" value="QSQ09068.1"/>
    <property type="molecule type" value="Genomic_DNA"/>
</dbReference>
<keyword evidence="2" id="KW-0813">Transport</keyword>
<evidence type="ECO:0000256" key="2">
    <source>
        <dbReference type="ARBA" id="ARBA00022448"/>
    </source>
</evidence>
<dbReference type="NCBIfam" id="NF002384">
    <property type="entry name" value="PRK01395.1"/>
    <property type="match status" value="1"/>
</dbReference>
<dbReference type="Gene3D" id="3.40.50.10580">
    <property type="entry name" value="ATPase, V1 complex, subunit F"/>
    <property type="match status" value="1"/>
</dbReference>
<keyword evidence="5" id="KW-1185">Reference proteome</keyword>
<name>A0A8A0RNA2_9FIRM</name>
<evidence type="ECO:0000313" key="4">
    <source>
        <dbReference type="EMBL" id="QSQ09068.1"/>
    </source>
</evidence>